<proteinExistence type="predicted"/>
<dbReference type="OrthoDB" id="2240388at2"/>
<dbReference type="EMBL" id="LR590481">
    <property type="protein sequence ID" value="VTQ83547.1"/>
    <property type="molecule type" value="Genomic_DNA"/>
</dbReference>
<protein>
    <submittedName>
        <fullName evidence="1">Uncharacterized protein</fullName>
    </submittedName>
</protein>
<reference evidence="1 2" key="1">
    <citation type="submission" date="2019-05" db="EMBL/GenBank/DDBJ databases">
        <authorList>
            <consortium name="Pathogen Informatics"/>
        </authorList>
    </citation>
    <scope>NUCLEOTIDE SEQUENCE [LARGE SCALE GENOMIC DNA]</scope>
    <source>
        <strain evidence="1 2">NCTC503</strain>
    </source>
</reference>
<sequence>MNKEEFKIILEPEFYEDMAEDFDNGNLLYNPWTNVYIKINDNNFFKEECLDPKLRLGTGFYGPLYVFIEQLISLPYQLNKDGKVLYTDPEEQIYGALVFEKKGEHVIIADIDDNNWYKKEGVWYDGEKLVYSSPDKVPMSKNNVVEYDAFKKGCIEGVEDVLSKLVLKYPQIEYTSGYRNLKENFKKYKDL</sequence>
<organism evidence="1 2">
    <name type="scientific">Hathewaya histolytica</name>
    <name type="common">Clostridium histolyticum</name>
    <dbReference type="NCBI Taxonomy" id="1498"/>
    <lineage>
        <taxon>Bacteria</taxon>
        <taxon>Bacillati</taxon>
        <taxon>Bacillota</taxon>
        <taxon>Clostridia</taxon>
        <taxon>Eubacteriales</taxon>
        <taxon>Clostridiaceae</taxon>
        <taxon>Hathewaya</taxon>
    </lineage>
</organism>
<dbReference type="Proteomes" id="UP000308489">
    <property type="component" value="Chromosome 1"/>
</dbReference>
<dbReference type="RefSeq" id="WP_138209182.1">
    <property type="nucleotide sequence ID" value="NZ_LR590481.1"/>
</dbReference>
<gene>
    <name evidence="1" type="ORF">NCTC503_00374</name>
</gene>
<evidence type="ECO:0000313" key="2">
    <source>
        <dbReference type="Proteomes" id="UP000308489"/>
    </source>
</evidence>
<name>A0A4V6KBT9_HATHI</name>
<dbReference type="AlphaFoldDB" id="A0A4V6KBT9"/>
<keyword evidence="2" id="KW-1185">Reference proteome</keyword>
<accession>A0A4V6KBT9</accession>
<dbReference type="KEGG" id="hhw:NCTC503_00374"/>
<evidence type="ECO:0000313" key="1">
    <source>
        <dbReference type="EMBL" id="VTQ83547.1"/>
    </source>
</evidence>